<dbReference type="InterPro" id="IPR044574">
    <property type="entry name" value="ARIP4-like"/>
</dbReference>
<keyword evidence="9" id="KW-0347">Helicase</keyword>
<sequence>MANVSSSKAAEEHCSAAVEPDVPVPVSMSPENSVVWRPPTTVEEITNLCVRCTSCGAQVNHHRKSKFRQHKLLNVIVCKRCYQYYGDGHFRQPGSDSDEYCSWCAEGGILVLCDRCGRAFCKECISRNLSCQELNRIESLDEWQCFVCDPAPLEPMVNYASVITNYSRHLKKQRPSSTRSKKPKLSETDMRNVVLNMAREIKHSLSELARRPEGFLAEASKLLRDHASALCSAAENVETCQRRQLRSVKRANRKKHGKNSYQDALPSVGSQPGAIATTGNERLISVGGEQHIGGSDRDNCKDKQVQGRSELCSQDKTSGTGVNPTTEILYASASKREVNSPEAIPWPELSDESAIKTEIDIAEVSRITEMLNVSEIKTEPGIDGCSVHSAEGNGDSAPCGTLNGPLTVNSGGEQSSVAADIKCEDVSENLMTGLPMGSSTEHCSIPSKNDGETAPTEVEVENIEENPPSGNVSSFVDELSSSSSSDSDFDAGEKSSAFEFELVRQVKGGRKLPSSSEDDSSTTSESSETIEEWEQKPRRATRRQKEANSKKGRSRVGRSARAKRSRMSSWLESESSDSSSDTSDCLVDDDEWRDSSRSKSRAPKRKAPTKKKCASPAPPPLSEEVLKRYLEEAFERYQDPKLTMCVTVDVERLEVDHSLYAPPKRMTYETDEWSGAEELEDSSNTAKTRLYDSSNDGDDGEVDVSPTKSQDGDGKGRRNIRRLISDEELAQQTKAAAQAEEERKRRIAERRKLYYEILGTEVGDTHETTTELVLEMDLQTKEPLVQVNEKLVKFMKPHQVKGVKFIYDCVIESLDMLKKDPEKGSGCILAHCMGLGKSFQVISFLHAMMTHKEAGPLLSTALVICPYNTVYNWANEFDQWLHRNGLDMKVYEVSSMKVNIQRLEVLERWHKEGGVAIIGYSLFCHLIKGSGKRKKTALLSRYRKILLNPGPRLVICDEGHVLKNANTGLSKALSTLKTGRRIVLTGTPLQNNLTEYHCMVSFIKPGLLGTKTEFINRFVNPIGNGQCADSTNQDVQLMKKRVHILHRLLEGFVQRCDKTALAPYLPPKHEYVILVRLSDIQVSLYRHFLEHLTVGANDQRMNNISLFTDYFTLQNISTHPLLLELNDDRVSARDFLNDDDEEESDSAIPFIDDVASEKSTPNATDEDVDAADTGEPAALLKEGCEKDDMDGGSGAVKSTSLYHTRSRGDVDNRPPTPQEQRKKQWWDEFVSEEEIEKLQISGKLTLFYDILQECDAIGDKVILFSQSLLTLDMVEKMLEQCNGQIATGEAETDVADPADPMKDCHNTWVLGVDYFRIDGATSVDLRSRWISMFNDENNHRGRLFLVSTRAGSLGTNLVGANRVVLMDASWNPTHDTQAIFRVYRFGQKKPVFIYRLLAQGTMEEKIYNRQVTKLALACRVVDKRHVGRLFNAAELVDLYTFNPVGKDEPQSTPKVPSDRLLAELLIRNKDWIVSYHEHDSLLQNVKTEELTEEEHKLAWEEYKNERDGLIIASTPTDSTLTPVPATVAKKARPTSLRGLPRDGKKAKKRRPAPKVIRIPIYVTMGTGAAASATSTPMFVNSTMGGVTMTTTGGMNVATQNFAGTNMTNVLMAPRVVQVPMQVAVNTVPATSTAAASPATTSTTAVASPTVPTNVVMMTPRYIDTRTMTAYATPTVVQVPVTVPFNNLAGGAPVQGGTQAVILPSGVATGTNLQFAAPRRVLQVQVPVNPNTTAALRRVLQARAPVSTYTTAGKDYLCSQAAPRRVLQVQVPMPTNTTTAPKRVVQVQVPVPTNTTTAAAATATAVSTAVSTSTSTVPVPTASASTSAAATSTATTNLQTMGHDVNDSNNTSAPAALKVVQVPTTGNSTTATEATPEAQTSLPDRPFAFHYIAHKFLNLGTSSKVENSLPPLSVVAASAAGSLSTTIKVNQHQPVYKSTGTSTDSLEEAEPAPVPVVQGVEQAPVKVVQEAEPTPVPLVLAAVPGGLSTVGSKDDFRLVLDIYKMSAEIKSKFPLVTNSQLVFRIKRAMLEYHQMFQRQQCSTIEEKNTFINAQLPIPEEIHVKLKEAGLAIDQLNIALRELDEITKQLQRNQKLNRLVQVLPLLRQRLRHILPRQQRAKDRCPEQVQVVQVLPQQSKLKEVLLQGKDPQAPQQDQQQ</sequence>
<evidence type="ECO:0000256" key="6">
    <source>
        <dbReference type="ARBA" id="ARBA00022741"/>
    </source>
</evidence>
<evidence type="ECO:0000313" key="20">
    <source>
        <dbReference type="EMBL" id="JAP78698.1"/>
    </source>
</evidence>
<keyword evidence="6" id="KW-0547">Nucleotide-binding</keyword>
<feature type="compositionally biased region" description="Basic residues" evidence="16">
    <location>
        <begin position="598"/>
        <end position="613"/>
    </location>
</feature>
<feature type="region of interest" description="Disordered" evidence="16">
    <location>
        <begin position="246"/>
        <end position="275"/>
    </location>
</feature>
<dbReference type="CDD" id="cd11726">
    <property type="entry name" value="ADDz_ATRX"/>
    <property type="match status" value="1"/>
</dbReference>
<dbReference type="EMBL" id="GEDV01009859">
    <property type="protein sequence ID" value="JAP78698.1"/>
    <property type="molecule type" value="Transcribed_RNA"/>
</dbReference>
<comment type="subcellular location">
    <subcellularLocation>
        <location evidence="2">Chromosome</location>
        <location evidence="2">Telomere</location>
    </subcellularLocation>
    <subcellularLocation>
        <location evidence="1">Nucleus</location>
    </subcellularLocation>
</comment>
<dbReference type="Pfam" id="PF00271">
    <property type="entry name" value="Helicase_C"/>
    <property type="match status" value="1"/>
</dbReference>
<evidence type="ECO:0000256" key="7">
    <source>
        <dbReference type="ARBA" id="ARBA00022771"/>
    </source>
</evidence>
<evidence type="ECO:0000256" key="8">
    <source>
        <dbReference type="ARBA" id="ARBA00022801"/>
    </source>
</evidence>
<feature type="compositionally biased region" description="Basic and acidic residues" evidence="16">
    <location>
        <begin position="533"/>
        <end position="549"/>
    </location>
</feature>
<evidence type="ECO:0000259" key="19">
    <source>
        <dbReference type="PROSITE" id="PS51533"/>
    </source>
</evidence>
<keyword evidence="4" id="KW-0158">Chromosome</keyword>
<protein>
    <recommendedName>
        <fullName evidence="15">ATP-dependent helicase ATRX</fullName>
    </recommendedName>
</protein>
<dbReference type="InterPro" id="IPR049730">
    <property type="entry name" value="SNF2/RAD54-like_C"/>
</dbReference>
<evidence type="ECO:0000256" key="3">
    <source>
        <dbReference type="ARBA" id="ARBA00007025"/>
    </source>
</evidence>
<dbReference type="InterPro" id="IPR025766">
    <property type="entry name" value="ADD"/>
</dbReference>
<evidence type="ECO:0000256" key="15">
    <source>
        <dbReference type="ARBA" id="ARBA00031106"/>
    </source>
</evidence>
<dbReference type="Gene3D" id="3.40.50.10810">
    <property type="entry name" value="Tandem AAA-ATPase domain"/>
    <property type="match status" value="1"/>
</dbReference>
<feature type="domain" description="Helicase C-terminal" evidence="18">
    <location>
        <begin position="1249"/>
        <end position="1427"/>
    </location>
</feature>
<dbReference type="Pfam" id="PF00176">
    <property type="entry name" value="SNF2-rel_dom"/>
    <property type="match status" value="1"/>
</dbReference>
<dbReference type="SMART" id="SM00487">
    <property type="entry name" value="DEXDc"/>
    <property type="match status" value="1"/>
</dbReference>
<dbReference type="PROSITE" id="PS51533">
    <property type="entry name" value="ADD"/>
    <property type="match status" value="1"/>
</dbReference>
<evidence type="ECO:0000256" key="12">
    <source>
        <dbReference type="ARBA" id="ARBA00022895"/>
    </source>
</evidence>
<dbReference type="InterPro" id="IPR001650">
    <property type="entry name" value="Helicase_C-like"/>
</dbReference>
<dbReference type="PROSITE" id="PS51194">
    <property type="entry name" value="HELICASE_CTER"/>
    <property type="match status" value="1"/>
</dbReference>
<dbReference type="PROSITE" id="PS51192">
    <property type="entry name" value="HELICASE_ATP_BIND_1"/>
    <property type="match status" value="1"/>
</dbReference>
<dbReference type="GO" id="GO:0005524">
    <property type="term" value="F:ATP binding"/>
    <property type="evidence" value="ECO:0007669"/>
    <property type="project" value="UniProtKB-KW"/>
</dbReference>
<dbReference type="InterPro" id="IPR038718">
    <property type="entry name" value="SNF2-like_sf"/>
</dbReference>
<dbReference type="InterPro" id="IPR041430">
    <property type="entry name" value="ADD_ATRX"/>
</dbReference>
<evidence type="ECO:0000256" key="5">
    <source>
        <dbReference type="ARBA" id="ARBA00022723"/>
    </source>
</evidence>
<comment type="similarity">
    <text evidence="3">Belongs to the SNF2/RAD54 helicase family.</text>
</comment>
<dbReference type="SUPFAM" id="SSF52540">
    <property type="entry name" value="P-loop containing nucleoside triphosphate hydrolases"/>
    <property type="match status" value="2"/>
</dbReference>
<dbReference type="InterPro" id="IPR011011">
    <property type="entry name" value="Znf_FYVE_PHD"/>
</dbReference>
<dbReference type="SUPFAM" id="SSF57903">
    <property type="entry name" value="FYVE/PHD zinc finger"/>
    <property type="match status" value="1"/>
</dbReference>
<dbReference type="Pfam" id="PF17981">
    <property type="entry name" value="ADD_ATRX"/>
    <property type="match status" value="1"/>
</dbReference>
<evidence type="ECO:0000256" key="9">
    <source>
        <dbReference type="ARBA" id="ARBA00022806"/>
    </source>
</evidence>
<feature type="domain" description="PHD-type" evidence="19">
    <location>
        <begin position="40"/>
        <end position="176"/>
    </location>
</feature>
<dbReference type="GO" id="GO:0004386">
    <property type="term" value="F:helicase activity"/>
    <property type="evidence" value="ECO:0007669"/>
    <property type="project" value="UniProtKB-KW"/>
</dbReference>
<evidence type="ECO:0000256" key="2">
    <source>
        <dbReference type="ARBA" id="ARBA00004574"/>
    </source>
</evidence>
<keyword evidence="8" id="KW-0378">Hydrolase</keyword>
<evidence type="ECO:0000256" key="10">
    <source>
        <dbReference type="ARBA" id="ARBA00022833"/>
    </source>
</evidence>
<organism evidence="20">
    <name type="scientific">Rhipicephalus appendiculatus</name>
    <name type="common">Brown ear tick</name>
    <dbReference type="NCBI Taxonomy" id="34631"/>
    <lineage>
        <taxon>Eukaryota</taxon>
        <taxon>Metazoa</taxon>
        <taxon>Ecdysozoa</taxon>
        <taxon>Arthropoda</taxon>
        <taxon>Chelicerata</taxon>
        <taxon>Arachnida</taxon>
        <taxon>Acari</taxon>
        <taxon>Parasitiformes</taxon>
        <taxon>Ixodida</taxon>
        <taxon>Ixodoidea</taxon>
        <taxon>Ixodidae</taxon>
        <taxon>Rhipicephalinae</taxon>
        <taxon>Rhipicephalus</taxon>
        <taxon>Rhipicephalus</taxon>
    </lineage>
</organism>
<feature type="compositionally biased region" description="Low complexity" evidence="16">
    <location>
        <begin position="567"/>
        <end position="585"/>
    </location>
</feature>
<dbReference type="PANTHER" id="PTHR45797">
    <property type="entry name" value="RAD54-LIKE"/>
    <property type="match status" value="1"/>
</dbReference>
<feature type="compositionally biased region" description="Low complexity" evidence="16">
    <location>
        <begin position="465"/>
        <end position="486"/>
    </location>
</feature>
<keyword evidence="12" id="KW-0779">Telomere</keyword>
<feature type="compositionally biased region" description="Basic residues" evidence="16">
    <location>
        <begin position="550"/>
        <end position="566"/>
    </location>
</feature>
<dbReference type="GO" id="GO:0005634">
    <property type="term" value="C:nucleus"/>
    <property type="evidence" value="ECO:0007669"/>
    <property type="project" value="UniProtKB-SubCell"/>
</dbReference>
<evidence type="ECO:0000259" key="18">
    <source>
        <dbReference type="PROSITE" id="PS51194"/>
    </source>
</evidence>
<accession>A0A131YJF3</accession>
<keyword evidence="5" id="KW-0479">Metal-binding</keyword>
<keyword evidence="11" id="KW-0067">ATP-binding</keyword>
<dbReference type="GO" id="GO:0016887">
    <property type="term" value="F:ATP hydrolysis activity"/>
    <property type="evidence" value="ECO:0007669"/>
    <property type="project" value="InterPro"/>
</dbReference>
<feature type="region of interest" description="Disordered" evidence="16">
    <location>
        <begin position="1531"/>
        <end position="1550"/>
    </location>
</feature>
<dbReference type="GO" id="GO:0008270">
    <property type="term" value="F:zinc ion binding"/>
    <property type="evidence" value="ECO:0007669"/>
    <property type="project" value="UniProtKB-KW"/>
</dbReference>
<dbReference type="InterPro" id="IPR013083">
    <property type="entry name" value="Znf_RING/FYVE/PHD"/>
</dbReference>
<dbReference type="InterPro" id="IPR000330">
    <property type="entry name" value="SNF2_N"/>
</dbReference>
<dbReference type="GO" id="GO:0010468">
    <property type="term" value="P:regulation of gene expression"/>
    <property type="evidence" value="ECO:0007669"/>
    <property type="project" value="UniProtKB-ARBA"/>
</dbReference>
<feature type="compositionally biased region" description="Basic residues" evidence="16">
    <location>
        <begin position="246"/>
        <end position="258"/>
    </location>
</feature>
<dbReference type="PANTHER" id="PTHR45797:SF3">
    <property type="entry name" value="TRANSCRIPTIONAL REGULATOR ATRX HOMOLOG"/>
    <property type="match status" value="1"/>
</dbReference>
<evidence type="ECO:0000256" key="13">
    <source>
        <dbReference type="ARBA" id="ARBA00023125"/>
    </source>
</evidence>
<feature type="domain" description="Helicase ATP-binding" evidence="17">
    <location>
        <begin position="818"/>
        <end position="1006"/>
    </location>
</feature>
<dbReference type="InterPro" id="IPR014001">
    <property type="entry name" value="Helicase_ATP-bd"/>
</dbReference>
<dbReference type="GO" id="GO:0003677">
    <property type="term" value="F:DNA binding"/>
    <property type="evidence" value="ECO:0007669"/>
    <property type="project" value="UniProtKB-KW"/>
</dbReference>
<feature type="compositionally biased region" description="Acidic residues" evidence="16">
    <location>
        <begin position="671"/>
        <end position="681"/>
    </location>
</feature>
<feature type="region of interest" description="Disordered" evidence="16">
    <location>
        <begin position="1184"/>
        <end position="1222"/>
    </location>
</feature>
<evidence type="ECO:0000256" key="4">
    <source>
        <dbReference type="ARBA" id="ARBA00022454"/>
    </source>
</evidence>
<reference evidence="20" key="1">
    <citation type="journal article" date="2016" name="Ticks Tick Borne Dis.">
        <title>De novo assembly and annotation of the salivary gland transcriptome of Rhipicephalus appendiculatus male and female ticks during blood feeding.</title>
        <authorList>
            <person name="de Castro M.H."/>
            <person name="de Klerk D."/>
            <person name="Pienaar R."/>
            <person name="Latif A.A."/>
            <person name="Rees D.J."/>
            <person name="Mans B.J."/>
        </authorList>
    </citation>
    <scope>NUCLEOTIDE SEQUENCE</scope>
    <source>
        <tissue evidence="20">Salivary glands</tissue>
    </source>
</reference>
<keyword evidence="14" id="KW-0539">Nucleus</keyword>
<dbReference type="Gene3D" id="3.40.50.300">
    <property type="entry name" value="P-loop containing nucleotide triphosphate hydrolases"/>
    <property type="match status" value="1"/>
</dbReference>
<keyword evidence="10" id="KW-0862">Zinc</keyword>
<evidence type="ECO:0000259" key="17">
    <source>
        <dbReference type="PROSITE" id="PS51192"/>
    </source>
</evidence>
<proteinExistence type="inferred from homology"/>
<dbReference type="CDD" id="cd18793">
    <property type="entry name" value="SF2_C_SNF"/>
    <property type="match status" value="1"/>
</dbReference>
<dbReference type="SMART" id="SM00490">
    <property type="entry name" value="HELICc"/>
    <property type="match status" value="1"/>
</dbReference>
<keyword evidence="13" id="KW-0238">DNA-binding</keyword>
<dbReference type="GO" id="GO:0000781">
    <property type="term" value="C:chromosome, telomeric region"/>
    <property type="evidence" value="ECO:0007669"/>
    <property type="project" value="UniProtKB-SubCell"/>
</dbReference>
<feature type="compositionally biased region" description="Polar residues" evidence="16">
    <location>
        <begin position="682"/>
        <end position="694"/>
    </location>
</feature>
<evidence type="ECO:0000256" key="14">
    <source>
        <dbReference type="ARBA" id="ARBA00023242"/>
    </source>
</evidence>
<dbReference type="InterPro" id="IPR027417">
    <property type="entry name" value="P-loop_NTPase"/>
</dbReference>
<dbReference type="Gene3D" id="3.30.40.10">
    <property type="entry name" value="Zinc/RING finger domain, C3HC4 (zinc finger)"/>
    <property type="match status" value="1"/>
</dbReference>
<keyword evidence="7" id="KW-0863">Zinc-finger</keyword>
<evidence type="ECO:0000256" key="11">
    <source>
        <dbReference type="ARBA" id="ARBA00022840"/>
    </source>
</evidence>
<name>A0A131YJF3_RHIAP</name>
<evidence type="ECO:0000256" key="1">
    <source>
        <dbReference type="ARBA" id="ARBA00004123"/>
    </source>
</evidence>
<feature type="region of interest" description="Disordered" evidence="16">
    <location>
        <begin position="671"/>
        <end position="718"/>
    </location>
</feature>
<evidence type="ECO:0000256" key="16">
    <source>
        <dbReference type="SAM" id="MobiDB-lite"/>
    </source>
</evidence>
<feature type="region of interest" description="Disordered" evidence="16">
    <location>
        <begin position="432"/>
        <end position="623"/>
    </location>
</feature>